<organism evidence="1 2">
    <name type="scientific">Portunus trituberculatus</name>
    <name type="common">Swimming crab</name>
    <name type="synonym">Neptunus trituberculatus</name>
    <dbReference type="NCBI Taxonomy" id="210409"/>
    <lineage>
        <taxon>Eukaryota</taxon>
        <taxon>Metazoa</taxon>
        <taxon>Ecdysozoa</taxon>
        <taxon>Arthropoda</taxon>
        <taxon>Crustacea</taxon>
        <taxon>Multicrustacea</taxon>
        <taxon>Malacostraca</taxon>
        <taxon>Eumalacostraca</taxon>
        <taxon>Eucarida</taxon>
        <taxon>Decapoda</taxon>
        <taxon>Pleocyemata</taxon>
        <taxon>Brachyura</taxon>
        <taxon>Eubrachyura</taxon>
        <taxon>Portunoidea</taxon>
        <taxon>Portunidae</taxon>
        <taxon>Portuninae</taxon>
        <taxon>Portunus</taxon>
    </lineage>
</organism>
<protein>
    <submittedName>
        <fullName evidence="1">Uncharacterized protein</fullName>
    </submittedName>
</protein>
<proteinExistence type="predicted"/>
<name>A0A5B7H3K0_PORTR</name>
<accession>A0A5B7H3K0</accession>
<keyword evidence="2" id="KW-1185">Reference proteome</keyword>
<sequence>MMQASFLLQVLKVLIVTMAYVALGASITWSSPAVSSIEKDNSTLVGTEIVLTAAEKDMTGYNMTLQ</sequence>
<evidence type="ECO:0000313" key="2">
    <source>
        <dbReference type="Proteomes" id="UP000324222"/>
    </source>
</evidence>
<comment type="caution">
    <text evidence="1">The sequence shown here is derived from an EMBL/GenBank/DDBJ whole genome shotgun (WGS) entry which is preliminary data.</text>
</comment>
<gene>
    <name evidence="1" type="ORF">E2C01_060800</name>
</gene>
<reference evidence="1 2" key="1">
    <citation type="submission" date="2019-05" db="EMBL/GenBank/DDBJ databases">
        <title>Another draft genome of Portunus trituberculatus and its Hox gene families provides insights of decapod evolution.</title>
        <authorList>
            <person name="Jeong J.-H."/>
            <person name="Song I."/>
            <person name="Kim S."/>
            <person name="Choi T."/>
            <person name="Kim D."/>
            <person name="Ryu S."/>
            <person name="Kim W."/>
        </authorList>
    </citation>
    <scope>NUCLEOTIDE SEQUENCE [LARGE SCALE GENOMIC DNA]</scope>
    <source>
        <tissue evidence="1">Muscle</tissue>
    </source>
</reference>
<dbReference type="AlphaFoldDB" id="A0A5B7H3K0"/>
<dbReference type="Proteomes" id="UP000324222">
    <property type="component" value="Unassembled WGS sequence"/>
</dbReference>
<dbReference type="OrthoDB" id="6339427at2759"/>
<dbReference type="EMBL" id="VSRR010025065">
    <property type="protein sequence ID" value="MPC66650.1"/>
    <property type="molecule type" value="Genomic_DNA"/>
</dbReference>
<evidence type="ECO:0000313" key="1">
    <source>
        <dbReference type="EMBL" id="MPC66650.1"/>
    </source>
</evidence>